<accession>A0ABX5SC30</accession>
<dbReference type="Pfam" id="PF07589">
    <property type="entry name" value="PEP-CTERM"/>
    <property type="match status" value="1"/>
</dbReference>
<evidence type="ECO:0000313" key="3">
    <source>
        <dbReference type="EMBL" id="QBQ37682.1"/>
    </source>
</evidence>
<name>A0ABX5SC30_9BURK</name>
<dbReference type="InterPro" id="IPR018247">
    <property type="entry name" value="EF_Hand_1_Ca_BS"/>
</dbReference>
<evidence type="ECO:0000256" key="1">
    <source>
        <dbReference type="SAM" id="SignalP"/>
    </source>
</evidence>
<dbReference type="PROSITE" id="PS00018">
    <property type="entry name" value="EF_HAND_1"/>
    <property type="match status" value="1"/>
</dbReference>
<feature type="domain" description="Ice-binding protein C-terminal" evidence="2">
    <location>
        <begin position="166"/>
        <end position="191"/>
    </location>
</feature>
<evidence type="ECO:0000259" key="2">
    <source>
        <dbReference type="Pfam" id="PF07589"/>
    </source>
</evidence>
<keyword evidence="1" id="KW-0732">Signal</keyword>
<dbReference type="EMBL" id="CP038026">
    <property type="protein sequence ID" value="QBQ37682.1"/>
    <property type="molecule type" value="Genomic_DNA"/>
</dbReference>
<feature type="chain" id="PRO_5045697777" evidence="1">
    <location>
        <begin position="36"/>
        <end position="196"/>
    </location>
</feature>
<proteinExistence type="predicted"/>
<gene>
    <name evidence="3" type="ORF">E1742_17000</name>
</gene>
<dbReference type="Proteomes" id="UP000294359">
    <property type="component" value="Chromosome"/>
</dbReference>
<dbReference type="InterPro" id="IPR013424">
    <property type="entry name" value="Ice-binding_C"/>
</dbReference>
<sequence length="196" mass="21858">MRPRWQVTVSTTREIPMKKLLLLSGLTLALGAAHAGTWTFTYQGFERDGTFDPDYKLSGSFSGDDQDADNVIELDELTNLVLEGQTYVGPDNGSGIEYTADSFSYTPTGTLQFTSRYIFRDVRYLWGSIVSGDHIHHASYHIYTGESYSSTAYWTGQTTFTISPPPVPEPASFAMLGAGVLLLGARQWRQRRPRRA</sequence>
<feature type="signal peptide" evidence="1">
    <location>
        <begin position="1"/>
        <end position="35"/>
    </location>
</feature>
<evidence type="ECO:0000313" key="4">
    <source>
        <dbReference type="Proteomes" id="UP000294359"/>
    </source>
</evidence>
<keyword evidence="4" id="KW-1185">Reference proteome</keyword>
<dbReference type="NCBIfam" id="TIGR02595">
    <property type="entry name" value="PEP_CTERM"/>
    <property type="match status" value="1"/>
</dbReference>
<reference evidence="3 4" key="1">
    <citation type="submission" date="2019-03" db="EMBL/GenBank/DDBJ databases">
        <title>Draft Genome Sequences of Six Type Strains of the Genus Massilia.</title>
        <authorList>
            <person name="Miess H."/>
            <person name="Frediansyhah A."/>
            <person name="Gross H."/>
        </authorList>
    </citation>
    <scope>NUCLEOTIDE SEQUENCE [LARGE SCALE GENOMIC DNA]</scope>
    <source>
        <strain evidence="3 4">DSM 17505</strain>
    </source>
</reference>
<protein>
    <submittedName>
        <fullName evidence="3">PEP-CTERM sorting domain-containing protein</fullName>
    </submittedName>
</protein>
<organism evidence="3 4">
    <name type="scientific">Pseudoduganella plicata</name>
    <dbReference type="NCBI Taxonomy" id="321984"/>
    <lineage>
        <taxon>Bacteria</taxon>
        <taxon>Pseudomonadati</taxon>
        <taxon>Pseudomonadota</taxon>
        <taxon>Betaproteobacteria</taxon>
        <taxon>Burkholderiales</taxon>
        <taxon>Oxalobacteraceae</taxon>
        <taxon>Telluria group</taxon>
        <taxon>Pseudoduganella</taxon>
    </lineage>
</organism>